<evidence type="ECO:0000313" key="3">
    <source>
        <dbReference type="EMBL" id="KIW72349.1"/>
    </source>
</evidence>
<evidence type="ECO:0000256" key="1">
    <source>
        <dbReference type="SAM" id="MobiDB-lite"/>
    </source>
</evidence>
<keyword evidence="2" id="KW-1133">Transmembrane helix</keyword>
<dbReference type="EMBL" id="KN846956">
    <property type="protein sequence ID" value="KIW72349.1"/>
    <property type="molecule type" value="Genomic_DNA"/>
</dbReference>
<dbReference type="AlphaFoldDB" id="A0A0D2GJ06"/>
<protein>
    <submittedName>
        <fullName evidence="3">Uncharacterized protein</fullName>
    </submittedName>
</protein>
<reference evidence="3 4" key="1">
    <citation type="submission" date="2015-01" db="EMBL/GenBank/DDBJ databases">
        <title>The Genome Sequence of Capronia semiimmersa CBS27337.</title>
        <authorList>
            <consortium name="The Broad Institute Genomics Platform"/>
            <person name="Cuomo C."/>
            <person name="de Hoog S."/>
            <person name="Gorbushina A."/>
            <person name="Stielow B."/>
            <person name="Teixiera M."/>
            <person name="Abouelleil A."/>
            <person name="Chapman S.B."/>
            <person name="Priest M."/>
            <person name="Young S.K."/>
            <person name="Wortman J."/>
            <person name="Nusbaum C."/>
            <person name="Birren B."/>
        </authorList>
    </citation>
    <scope>NUCLEOTIDE SEQUENCE [LARGE SCALE GENOMIC DNA]</scope>
    <source>
        <strain evidence="3 4">CBS 27337</strain>
    </source>
</reference>
<evidence type="ECO:0000313" key="4">
    <source>
        <dbReference type="Proteomes" id="UP000054266"/>
    </source>
</evidence>
<feature type="transmembrane region" description="Helical" evidence="2">
    <location>
        <begin position="44"/>
        <end position="67"/>
    </location>
</feature>
<sequence>MGCGNYGLTVDQWEASRKSRPRRPGKSSRILTPRGGGGEESLRAVLTVTVTAALIAFRTCGGCILVWMADVHRNRVLAVVTISVTGSSSQGEKGIYGCRHTVRLLFLELRWTRSKFRQHLYPTATALCAREYHDCHALGGGSEAAGGPADLWSIFH</sequence>
<dbReference type="HOGENOM" id="CLU_1686341_0_0_1"/>
<keyword evidence="4" id="KW-1185">Reference proteome</keyword>
<feature type="region of interest" description="Disordered" evidence="1">
    <location>
        <begin position="14"/>
        <end position="39"/>
    </location>
</feature>
<proteinExistence type="predicted"/>
<keyword evidence="2" id="KW-0472">Membrane</keyword>
<dbReference type="Proteomes" id="UP000054266">
    <property type="component" value="Unassembled WGS sequence"/>
</dbReference>
<gene>
    <name evidence="3" type="ORF">PV04_00548</name>
</gene>
<keyword evidence="2" id="KW-0812">Transmembrane</keyword>
<accession>A0A0D2GJ06</accession>
<name>A0A0D2GJ06_9EURO</name>
<evidence type="ECO:0000256" key="2">
    <source>
        <dbReference type="SAM" id="Phobius"/>
    </source>
</evidence>
<organism evidence="3 4">
    <name type="scientific">Phialophora macrospora</name>
    <dbReference type="NCBI Taxonomy" id="1851006"/>
    <lineage>
        <taxon>Eukaryota</taxon>
        <taxon>Fungi</taxon>
        <taxon>Dikarya</taxon>
        <taxon>Ascomycota</taxon>
        <taxon>Pezizomycotina</taxon>
        <taxon>Eurotiomycetes</taxon>
        <taxon>Chaetothyriomycetidae</taxon>
        <taxon>Chaetothyriales</taxon>
        <taxon>Herpotrichiellaceae</taxon>
        <taxon>Phialophora</taxon>
    </lineage>
</organism>